<feature type="chain" id="PRO_5031330744" description="Lipoprotein" evidence="1">
    <location>
        <begin position="34"/>
        <end position="214"/>
    </location>
</feature>
<dbReference type="RefSeq" id="WP_207397357.1">
    <property type="nucleotide sequence ID" value="NZ_JABRWO010000008.1"/>
</dbReference>
<dbReference type="AlphaFoldDB" id="A0A7V8V6T2"/>
<evidence type="ECO:0000313" key="3">
    <source>
        <dbReference type="Proteomes" id="UP000551616"/>
    </source>
</evidence>
<evidence type="ECO:0000313" key="2">
    <source>
        <dbReference type="EMBL" id="MBA2115936.1"/>
    </source>
</evidence>
<sequence length="214" mass="24221">MARWHLLICWLLLGSLGCSSFVPLLHHAGSAPAAPVDNPHFVAIRDHELMWEQIVDAVDTHFKIRTEQRVRVVAGQLTEGRLETYPRIGSTMLEPWHTDSTRGYEKLESTLQTIRRRCIVRVTPEQGGYFIGVEVHKEMEDVTGPSNAQMALEGVRFDGTLRSGESTPELGPHTDGWIPLCRDVLLEQRILQDILARLNGIETERPQTPFTIHQ</sequence>
<dbReference type="PROSITE" id="PS51257">
    <property type="entry name" value="PROKAR_LIPOPROTEIN"/>
    <property type="match status" value="1"/>
</dbReference>
<reference evidence="2 3" key="1">
    <citation type="submission" date="2020-05" db="EMBL/GenBank/DDBJ databases">
        <title>Bremerella alba sp. nov., a novel planctomycete isolated from the surface of the macroalga Fucus spiralis.</title>
        <authorList>
            <person name="Godinho O."/>
            <person name="Botelho R."/>
            <person name="Albuquerque L."/>
            <person name="Wiegand S."/>
            <person name="Da Costa M.S."/>
            <person name="Lobo-Da-Cunha A."/>
            <person name="Jogler C."/>
            <person name="Lage O.M."/>
        </authorList>
    </citation>
    <scope>NUCLEOTIDE SEQUENCE [LARGE SCALE GENOMIC DNA]</scope>
    <source>
        <strain evidence="2 3">FF15</strain>
    </source>
</reference>
<keyword evidence="3" id="KW-1185">Reference proteome</keyword>
<dbReference type="Proteomes" id="UP000551616">
    <property type="component" value="Unassembled WGS sequence"/>
</dbReference>
<dbReference type="EMBL" id="JABRWO010000008">
    <property type="protein sequence ID" value="MBA2115936.1"/>
    <property type="molecule type" value="Genomic_DNA"/>
</dbReference>
<protein>
    <recommendedName>
        <fullName evidence="4">Lipoprotein</fullName>
    </recommendedName>
</protein>
<evidence type="ECO:0000256" key="1">
    <source>
        <dbReference type="SAM" id="SignalP"/>
    </source>
</evidence>
<organism evidence="2 3">
    <name type="scientific">Bremerella alba</name>
    <dbReference type="NCBI Taxonomy" id="980252"/>
    <lineage>
        <taxon>Bacteria</taxon>
        <taxon>Pseudomonadati</taxon>
        <taxon>Planctomycetota</taxon>
        <taxon>Planctomycetia</taxon>
        <taxon>Pirellulales</taxon>
        <taxon>Pirellulaceae</taxon>
        <taxon>Bremerella</taxon>
    </lineage>
</organism>
<keyword evidence="1" id="KW-0732">Signal</keyword>
<accession>A0A7V8V6T2</accession>
<comment type="caution">
    <text evidence="2">The sequence shown here is derived from an EMBL/GenBank/DDBJ whole genome shotgun (WGS) entry which is preliminary data.</text>
</comment>
<proteinExistence type="predicted"/>
<evidence type="ECO:0008006" key="4">
    <source>
        <dbReference type="Google" id="ProtNLM"/>
    </source>
</evidence>
<name>A0A7V8V6T2_9BACT</name>
<gene>
    <name evidence="2" type="ORF">HOV93_31230</name>
</gene>
<feature type="signal peptide" evidence="1">
    <location>
        <begin position="1"/>
        <end position="33"/>
    </location>
</feature>